<feature type="compositionally biased region" description="Polar residues" evidence="1">
    <location>
        <begin position="42"/>
        <end position="52"/>
    </location>
</feature>
<feature type="compositionally biased region" description="Low complexity" evidence="1">
    <location>
        <begin position="224"/>
        <end position="241"/>
    </location>
</feature>
<reference evidence="3 4" key="1">
    <citation type="journal article" date="2023" name="G3 (Bethesda)">
        <title>A chromosome-level genome assembly of Zasmidium syzygii isolated from banana leaves.</title>
        <authorList>
            <person name="van Westerhoven A.C."/>
            <person name="Mehrabi R."/>
            <person name="Talebi R."/>
            <person name="Steentjes M.B.F."/>
            <person name="Corcolon B."/>
            <person name="Chong P.A."/>
            <person name="Kema G.H.J."/>
            <person name="Seidl M.F."/>
        </authorList>
    </citation>
    <scope>NUCLEOTIDE SEQUENCE [LARGE SCALE GENOMIC DNA]</scope>
    <source>
        <strain evidence="3 4">P124</strain>
    </source>
</reference>
<dbReference type="Gene3D" id="3.40.50.10190">
    <property type="entry name" value="BRCT domain"/>
    <property type="match status" value="1"/>
</dbReference>
<evidence type="ECO:0000259" key="2">
    <source>
        <dbReference type="PROSITE" id="PS50172"/>
    </source>
</evidence>
<name>A0ABR0F3H2_ZASCE</name>
<feature type="region of interest" description="Disordered" evidence="1">
    <location>
        <begin position="320"/>
        <end position="341"/>
    </location>
</feature>
<evidence type="ECO:0000256" key="1">
    <source>
        <dbReference type="SAM" id="MobiDB-lite"/>
    </source>
</evidence>
<feature type="compositionally biased region" description="Polar residues" evidence="1">
    <location>
        <begin position="65"/>
        <end position="76"/>
    </location>
</feature>
<dbReference type="SUPFAM" id="SSF52113">
    <property type="entry name" value="BRCT domain"/>
    <property type="match status" value="1"/>
</dbReference>
<protein>
    <recommendedName>
        <fullName evidence="2">BRCT domain-containing protein</fullName>
    </recommendedName>
</protein>
<feature type="compositionally biased region" description="Polar residues" evidence="1">
    <location>
        <begin position="112"/>
        <end position="123"/>
    </location>
</feature>
<feature type="compositionally biased region" description="Acidic residues" evidence="1">
    <location>
        <begin position="22"/>
        <end position="32"/>
    </location>
</feature>
<accession>A0ABR0F3H2</accession>
<feature type="compositionally biased region" description="Basic and acidic residues" evidence="1">
    <location>
        <begin position="320"/>
        <end position="331"/>
    </location>
</feature>
<gene>
    <name evidence="3" type="ORF">PRZ48_001690</name>
</gene>
<feature type="region of interest" description="Disordered" evidence="1">
    <location>
        <begin position="1"/>
        <end position="241"/>
    </location>
</feature>
<feature type="domain" description="BRCT" evidence="2">
    <location>
        <begin position="270"/>
        <end position="329"/>
    </location>
</feature>
<dbReference type="InterPro" id="IPR036420">
    <property type="entry name" value="BRCT_dom_sf"/>
</dbReference>
<comment type="caution">
    <text evidence="3">The sequence shown here is derived from an EMBL/GenBank/DDBJ whole genome shotgun (WGS) entry which is preliminary data.</text>
</comment>
<dbReference type="InterPro" id="IPR001357">
    <property type="entry name" value="BRCT_dom"/>
</dbReference>
<dbReference type="PROSITE" id="PS50172">
    <property type="entry name" value="BRCT"/>
    <property type="match status" value="1"/>
</dbReference>
<organism evidence="3 4">
    <name type="scientific">Zasmidium cellare</name>
    <name type="common">Wine cellar mold</name>
    <name type="synonym">Racodium cellare</name>
    <dbReference type="NCBI Taxonomy" id="395010"/>
    <lineage>
        <taxon>Eukaryota</taxon>
        <taxon>Fungi</taxon>
        <taxon>Dikarya</taxon>
        <taxon>Ascomycota</taxon>
        <taxon>Pezizomycotina</taxon>
        <taxon>Dothideomycetes</taxon>
        <taxon>Dothideomycetidae</taxon>
        <taxon>Mycosphaerellales</taxon>
        <taxon>Mycosphaerellaceae</taxon>
        <taxon>Zasmidium</taxon>
    </lineage>
</organism>
<evidence type="ECO:0000313" key="3">
    <source>
        <dbReference type="EMBL" id="KAK4507955.1"/>
    </source>
</evidence>
<sequence length="459" mass="48817">MPPPLSSLADETRDPPRPKEDSETDVSDDDMDTSPTAKKAAGNTNTSATKDATNGDEADAAAPSSPVSKPMPSQANMGKDVASDAEVMAPTPRSRMKYGKKEALRRAKGAISSDSAGPTSSAVANEAAARSVSGSVVQEDDGDTDNKSTASNGKLPTVNKGKKRKGPPRPKSEEDTYGVSAEDDDPPPKKARLPKAAREEASDDEITVATRSVKKKAPQRSSGPASKAPSSTDSPAPTPLSFANTPSKAVITMCTPNGKVSGWFKKKLAVVEEVPTRRTNFVCVTRDKDLPTTAKILKTLVAGKPVLSVKWIIDSHREGTVLDPNDYKHPELPNNDESSEERRSLFKGKTLFFTNAAVNSYDRGWDAIKEVAQEAGAAAVSDGTATKGDRLTPKDNVLLFGNGDEDVGVHKLIKEHGRVVYDKAMFAQAIIRAELDLESDEFKLKGDSSGTKASGRAKR</sequence>
<evidence type="ECO:0000313" key="4">
    <source>
        <dbReference type="Proteomes" id="UP001305779"/>
    </source>
</evidence>
<feature type="compositionally biased region" description="Basic and acidic residues" evidence="1">
    <location>
        <begin position="10"/>
        <end position="21"/>
    </location>
</feature>
<proteinExistence type="predicted"/>
<dbReference type="EMBL" id="JAXOVC010000001">
    <property type="protein sequence ID" value="KAK4507955.1"/>
    <property type="molecule type" value="Genomic_DNA"/>
</dbReference>
<keyword evidence="4" id="KW-1185">Reference proteome</keyword>
<dbReference type="Proteomes" id="UP001305779">
    <property type="component" value="Unassembled WGS sequence"/>
</dbReference>